<evidence type="ECO:0000313" key="2">
    <source>
        <dbReference type="Proteomes" id="UP000499080"/>
    </source>
</evidence>
<dbReference type="AlphaFoldDB" id="A0A4Y2MU94"/>
<reference evidence="1 2" key="1">
    <citation type="journal article" date="2019" name="Sci. Rep.">
        <title>Orb-weaving spider Araneus ventricosus genome elucidates the spidroin gene catalogue.</title>
        <authorList>
            <person name="Kono N."/>
            <person name="Nakamura H."/>
            <person name="Ohtoshi R."/>
            <person name="Moran D.A.P."/>
            <person name="Shinohara A."/>
            <person name="Yoshida Y."/>
            <person name="Fujiwara M."/>
            <person name="Mori M."/>
            <person name="Tomita M."/>
            <person name="Arakawa K."/>
        </authorList>
    </citation>
    <scope>NUCLEOTIDE SEQUENCE [LARGE SCALE GENOMIC DNA]</scope>
</reference>
<evidence type="ECO:0008006" key="3">
    <source>
        <dbReference type="Google" id="ProtNLM"/>
    </source>
</evidence>
<sequence length="90" mass="10162">MGSKIKPPHALICGGIIQCYQTRLHEQLGTMLGPDLLVINIQQPVLLFRSAMSREFVIINGNVHLHRANIVVKCLEEEVIHFEWQGSSPF</sequence>
<gene>
    <name evidence="1" type="ORF">AVEN_253450_1</name>
</gene>
<protein>
    <recommendedName>
        <fullName evidence="3">Tc1-like transposase DDE domain-containing protein</fullName>
    </recommendedName>
</protein>
<proteinExistence type="predicted"/>
<evidence type="ECO:0000313" key="1">
    <source>
        <dbReference type="EMBL" id="GBN29914.1"/>
    </source>
</evidence>
<keyword evidence="2" id="KW-1185">Reference proteome</keyword>
<comment type="caution">
    <text evidence="1">The sequence shown here is derived from an EMBL/GenBank/DDBJ whole genome shotgun (WGS) entry which is preliminary data.</text>
</comment>
<dbReference type="Proteomes" id="UP000499080">
    <property type="component" value="Unassembled WGS sequence"/>
</dbReference>
<dbReference type="EMBL" id="BGPR01007839">
    <property type="protein sequence ID" value="GBN29914.1"/>
    <property type="molecule type" value="Genomic_DNA"/>
</dbReference>
<organism evidence="1 2">
    <name type="scientific">Araneus ventricosus</name>
    <name type="common">Orbweaver spider</name>
    <name type="synonym">Epeira ventricosa</name>
    <dbReference type="NCBI Taxonomy" id="182803"/>
    <lineage>
        <taxon>Eukaryota</taxon>
        <taxon>Metazoa</taxon>
        <taxon>Ecdysozoa</taxon>
        <taxon>Arthropoda</taxon>
        <taxon>Chelicerata</taxon>
        <taxon>Arachnida</taxon>
        <taxon>Araneae</taxon>
        <taxon>Araneomorphae</taxon>
        <taxon>Entelegynae</taxon>
        <taxon>Araneoidea</taxon>
        <taxon>Araneidae</taxon>
        <taxon>Araneus</taxon>
    </lineage>
</organism>
<name>A0A4Y2MU94_ARAVE</name>
<accession>A0A4Y2MU94</accession>